<dbReference type="Proteomes" id="UP000239561">
    <property type="component" value="Unassembled WGS sequence"/>
</dbReference>
<evidence type="ECO:0000313" key="2">
    <source>
        <dbReference type="Proteomes" id="UP000239561"/>
    </source>
</evidence>
<gene>
    <name evidence="1" type="ORF">XcuCFBP2542_01205</name>
</gene>
<dbReference type="EMBL" id="MDED01000002">
    <property type="protein sequence ID" value="PPU78354.1"/>
    <property type="molecule type" value="Genomic_DNA"/>
</dbReference>
<name>A0A2S7DWY6_9XANT</name>
<organism evidence="1 2">
    <name type="scientific">Xanthomonas cucurbitae</name>
    <dbReference type="NCBI Taxonomy" id="56453"/>
    <lineage>
        <taxon>Bacteria</taxon>
        <taxon>Pseudomonadati</taxon>
        <taxon>Pseudomonadota</taxon>
        <taxon>Gammaproteobacteria</taxon>
        <taxon>Lysobacterales</taxon>
        <taxon>Lysobacteraceae</taxon>
        <taxon>Xanthomonas</taxon>
    </lineage>
</organism>
<proteinExistence type="predicted"/>
<dbReference type="AlphaFoldDB" id="A0A2S7DWY6"/>
<accession>A0A2S7DWY6</accession>
<evidence type="ECO:0000313" key="1">
    <source>
        <dbReference type="EMBL" id="PPU78354.1"/>
    </source>
</evidence>
<sequence>KTAKIEGLNEFYATQDGFFRLLAALIRQSLKLEEGSDALLDRFDARGIQDIITLNRVNVAKKRFGLF</sequence>
<protein>
    <submittedName>
        <fullName evidence="1">Uncharacterized protein</fullName>
    </submittedName>
</protein>
<reference evidence="1 2" key="1">
    <citation type="submission" date="2016-08" db="EMBL/GenBank/DDBJ databases">
        <authorList>
            <person name="Seilhamer J.J."/>
        </authorList>
    </citation>
    <scope>NUCLEOTIDE SEQUENCE [LARGE SCALE GENOMIC DNA]</scope>
    <source>
        <strain evidence="1 2">CFBP2542</strain>
    </source>
</reference>
<comment type="caution">
    <text evidence="1">The sequence shown here is derived from an EMBL/GenBank/DDBJ whole genome shotgun (WGS) entry which is preliminary data.</text>
</comment>
<feature type="non-terminal residue" evidence="1">
    <location>
        <position position="1"/>
    </location>
</feature>